<organism evidence="1 2">
    <name type="scientific">Faecousia intestinalis</name>
    <dbReference type="NCBI Taxonomy" id="3133167"/>
    <lineage>
        <taxon>Bacteria</taxon>
        <taxon>Bacillati</taxon>
        <taxon>Bacillota</taxon>
        <taxon>Clostridia</taxon>
        <taxon>Eubacteriales</taxon>
        <taxon>Oscillospiraceae</taxon>
        <taxon>Faecousia</taxon>
    </lineage>
</organism>
<proteinExistence type="predicted"/>
<name>A0ABV1G4J7_9FIRM</name>
<comment type="caution">
    <text evidence="1">The sequence shown here is derived from an EMBL/GenBank/DDBJ whole genome shotgun (WGS) entry which is preliminary data.</text>
</comment>
<reference evidence="1 2" key="1">
    <citation type="submission" date="2024-03" db="EMBL/GenBank/DDBJ databases">
        <title>Human intestinal bacterial collection.</title>
        <authorList>
            <person name="Pauvert C."/>
            <person name="Hitch T.C.A."/>
            <person name="Clavel T."/>
        </authorList>
    </citation>
    <scope>NUCLEOTIDE SEQUENCE [LARGE SCALE GENOMIC DNA]</scope>
    <source>
        <strain evidence="1 2">CLA-AA-H192</strain>
    </source>
</reference>
<accession>A0ABV1G4J7</accession>
<keyword evidence="2" id="KW-1185">Reference proteome</keyword>
<evidence type="ECO:0000313" key="1">
    <source>
        <dbReference type="EMBL" id="MEQ2510272.1"/>
    </source>
</evidence>
<dbReference type="Proteomes" id="UP001491552">
    <property type="component" value="Unassembled WGS sequence"/>
</dbReference>
<dbReference type="RefSeq" id="WP_349134976.1">
    <property type="nucleotide sequence ID" value="NZ_JBBMFF010000143.1"/>
</dbReference>
<protein>
    <submittedName>
        <fullName evidence="1">Uncharacterized protein</fullName>
    </submittedName>
</protein>
<dbReference type="EMBL" id="JBBMFF010000143">
    <property type="protein sequence ID" value="MEQ2510272.1"/>
    <property type="molecule type" value="Genomic_DNA"/>
</dbReference>
<gene>
    <name evidence="1" type="ORF">WMO66_03245</name>
</gene>
<sequence length="73" mass="7759">MKQEDAKKEAQRILHAPEAQQLLALLSRGGGQTLQQAAAAAQRGDMAGAQAMLKPLLDDPQAAALLEKLKQGR</sequence>
<evidence type="ECO:0000313" key="2">
    <source>
        <dbReference type="Proteomes" id="UP001491552"/>
    </source>
</evidence>